<gene>
    <name evidence="3" type="ORF">JFL75_07835</name>
</gene>
<sequence>MSKKRYAQVGTGGRARMFYEAIATRYNDSSELVAFCDQSPARMKFANSTLESECKSAAVPMYTADRFEEMIDTEKPDTVIVTTVDRTHDDYIVRAMRKGCDVITEKPITINEEKAQRIIDARRETGRNVRVTFNYRYAPNHTKIRELIKDGAIGEVFSVHFEWLLNTVHGADYYRRWHRNKINSGGLLVHKATHHFDLVNFWLGTEPVKVYANGALNFYGRAAAEKRGVNNFYDRCHGNQNAKGDPFAIDLESNPTLKGLYLDAEKDSGYIRDRSVFSDDISIEDTMAVLVNYRSGAMMSYSLNSYLPWEGYNVVFNGSKGRIEYNAVEKPYINAGGNKSEEGAAVTHTIRVCPMFDAPYGVPIEMAEGGHGGGDPKMLDDIFLENPPPDPFHRAADFVDGIKSALTGIAANKSIASGLPVYIDSLVKW</sequence>
<dbReference type="Gene3D" id="3.40.50.720">
    <property type="entry name" value="NAD(P)-binding Rossmann-like Domain"/>
    <property type="match status" value="1"/>
</dbReference>
<evidence type="ECO:0000313" key="4">
    <source>
        <dbReference type="Proteomes" id="UP000595917"/>
    </source>
</evidence>
<dbReference type="Pfam" id="PF01408">
    <property type="entry name" value="GFO_IDH_MocA"/>
    <property type="match status" value="1"/>
</dbReference>
<dbReference type="RefSeq" id="WP_215628120.1">
    <property type="nucleotide sequence ID" value="NZ_CP067089.2"/>
</dbReference>
<dbReference type="PANTHER" id="PTHR43377">
    <property type="entry name" value="BILIVERDIN REDUCTASE A"/>
    <property type="match status" value="1"/>
</dbReference>
<dbReference type="SUPFAM" id="SSF55347">
    <property type="entry name" value="Glyceraldehyde-3-phosphate dehydrogenase-like, C-terminal domain"/>
    <property type="match status" value="1"/>
</dbReference>
<dbReference type="KEGG" id="bhc:JFL75_07835"/>
<reference evidence="3" key="1">
    <citation type="submission" date="2021-01" db="EMBL/GenBank/DDBJ databases">
        <title>Description of Breznakiella homolactica.</title>
        <authorList>
            <person name="Song Y."/>
            <person name="Brune A."/>
        </authorList>
    </citation>
    <scope>NUCLEOTIDE SEQUENCE</scope>
    <source>
        <strain evidence="3">RmG30</strain>
    </source>
</reference>
<keyword evidence="4" id="KW-1185">Reference proteome</keyword>
<evidence type="ECO:0000313" key="3">
    <source>
        <dbReference type="EMBL" id="QQO10815.1"/>
    </source>
</evidence>
<name>A0A7T7XQU2_9SPIR</name>
<dbReference type="Pfam" id="PF02894">
    <property type="entry name" value="GFO_IDH_MocA_C"/>
    <property type="match status" value="1"/>
</dbReference>
<dbReference type="Proteomes" id="UP000595917">
    <property type="component" value="Chromosome"/>
</dbReference>
<dbReference type="InterPro" id="IPR004104">
    <property type="entry name" value="Gfo/Idh/MocA-like_OxRdtase_C"/>
</dbReference>
<organism evidence="3 4">
    <name type="scientific">Breznakiella homolactica</name>
    <dbReference type="NCBI Taxonomy" id="2798577"/>
    <lineage>
        <taxon>Bacteria</taxon>
        <taxon>Pseudomonadati</taxon>
        <taxon>Spirochaetota</taxon>
        <taxon>Spirochaetia</taxon>
        <taxon>Spirochaetales</taxon>
        <taxon>Breznakiellaceae</taxon>
        <taxon>Breznakiella</taxon>
    </lineage>
</organism>
<feature type="domain" description="Gfo/Idh/MocA-like oxidoreductase C-terminal" evidence="2">
    <location>
        <begin position="145"/>
        <end position="421"/>
    </location>
</feature>
<dbReference type="Gene3D" id="3.30.360.10">
    <property type="entry name" value="Dihydrodipicolinate Reductase, domain 2"/>
    <property type="match status" value="1"/>
</dbReference>
<proteinExistence type="predicted"/>
<dbReference type="EMBL" id="CP067089">
    <property type="protein sequence ID" value="QQO10815.1"/>
    <property type="molecule type" value="Genomic_DNA"/>
</dbReference>
<dbReference type="InterPro" id="IPR051450">
    <property type="entry name" value="Gfo/Idh/MocA_Oxidoreductases"/>
</dbReference>
<dbReference type="InterPro" id="IPR000683">
    <property type="entry name" value="Gfo/Idh/MocA-like_OxRdtase_N"/>
</dbReference>
<dbReference type="PANTHER" id="PTHR43377:SF2">
    <property type="entry name" value="BINDING ROSSMANN FOLD OXIDOREDUCTASE, PUTATIVE (AFU_ORTHOLOGUE AFUA_4G00560)-RELATED"/>
    <property type="match status" value="1"/>
</dbReference>
<evidence type="ECO:0000259" key="1">
    <source>
        <dbReference type="Pfam" id="PF01408"/>
    </source>
</evidence>
<dbReference type="SUPFAM" id="SSF51735">
    <property type="entry name" value="NAD(P)-binding Rossmann-fold domains"/>
    <property type="match status" value="1"/>
</dbReference>
<protein>
    <submittedName>
        <fullName evidence="3">Gfo/Idh/MocA family oxidoreductase</fullName>
    </submittedName>
</protein>
<dbReference type="GO" id="GO:0000166">
    <property type="term" value="F:nucleotide binding"/>
    <property type="evidence" value="ECO:0007669"/>
    <property type="project" value="InterPro"/>
</dbReference>
<dbReference type="InterPro" id="IPR036291">
    <property type="entry name" value="NAD(P)-bd_dom_sf"/>
</dbReference>
<dbReference type="AlphaFoldDB" id="A0A7T7XQU2"/>
<accession>A0A7T7XQU2</accession>
<evidence type="ECO:0000259" key="2">
    <source>
        <dbReference type="Pfam" id="PF02894"/>
    </source>
</evidence>
<feature type="domain" description="Gfo/Idh/MocA-like oxidoreductase N-terminal" evidence="1">
    <location>
        <begin position="5"/>
        <end position="133"/>
    </location>
</feature>